<dbReference type="EMBL" id="NSDM01000010">
    <property type="protein sequence ID" value="MDQ2586781.1"/>
    <property type="molecule type" value="Genomic_DNA"/>
</dbReference>
<comment type="caution">
    <text evidence="4">The sequence shown here is derived from an EMBL/GenBank/DDBJ whole genome shotgun (WGS) entry which is preliminary data.</text>
</comment>
<dbReference type="PROSITE" id="PS00330">
    <property type="entry name" value="HEMOLYSIN_CALCIUM"/>
    <property type="match status" value="1"/>
</dbReference>
<dbReference type="Gene3D" id="2.150.10.10">
    <property type="entry name" value="Serralysin-like metalloprotease, C-terminal"/>
    <property type="match status" value="1"/>
</dbReference>
<feature type="region of interest" description="Disordered" evidence="3">
    <location>
        <begin position="186"/>
        <end position="229"/>
    </location>
</feature>
<dbReference type="PRINTS" id="PR00313">
    <property type="entry name" value="CABNDNGRPT"/>
</dbReference>
<keyword evidence="5" id="KW-1185">Reference proteome</keyword>
<evidence type="ECO:0000256" key="1">
    <source>
        <dbReference type="ARBA" id="ARBA00004613"/>
    </source>
</evidence>
<dbReference type="Pfam" id="PF00353">
    <property type="entry name" value="HemolysinCabind"/>
    <property type="match status" value="2"/>
</dbReference>
<dbReference type="SUPFAM" id="SSF51120">
    <property type="entry name" value="beta-Roll"/>
    <property type="match status" value="1"/>
</dbReference>
<gene>
    <name evidence="4" type="ORF">CKY47_22855</name>
</gene>
<evidence type="ECO:0000313" key="5">
    <source>
        <dbReference type="Proteomes" id="UP001225605"/>
    </source>
</evidence>
<evidence type="ECO:0000256" key="3">
    <source>
        <dbReference type="SAM" id="MobiDB-lite"/>
    </source>
</evidence>
<proteinExistence type="predicted"/>
<evidence type="ECO:0000313" key="4">
    <source>
        <dbReference type="EMBL" id="MDQ2586781.1"/>
    </source>
</evidence>
<comment type="subcellular location">
    <subcellularLocation>
        <location evidence="1">Secreted</location>
    </subcellularLocation>
</comment>
<organism evidence="4 5">
    <name type="scientific">Saccharothrix yanglingensis</name>
    <dbReference type="NCBI Taxonomy" id="659496"/>
    <lineage>
        <taxon>Bacteria</taxon>
        <taxon>Bacillati</taxon>
        <taxon>Actinomycetota</taxon>
        <taxon>Actinomycetes</taxon>
        <taxon>Pseudonocardiales</taxon>
        <taxon>Pseudonocardiaceae</taxon>
        <taxon>Saccharothrix</taxon>
    </lineage>
</organism>
<dbReference type="InterPro" id="IPR050557">
    <property type="entry name" value="RTX_toxin/Mannuronan_C5-epim"/>
</dbReference>
<dbReference type="InterPro" id="IPR018511">
    <property type="entry name" value="Hemolysin-typ_Ca-bd_CS"/>
</dbReference>
<dbReference type="PANTHER" id="PTHR38340">
    <property type="entry name" value="S-LAYER PROTEIN"/>
    <property type="match status" value="1"/>
</dbReference>
<evidence type="ECO:0000256" key="2">
    <source>
        <dbReference type="ARBA" id="ARBA00022525"/>
    </source>
</evidence>
<dbReference type="InterPro" id="IPR011049">
    <property type="entry name" value="Serralysin-like_metalloprot_C"/>
</dbReference>
<name>A0ABU0X3S2_9PSEU</name>
<dbReference type="InterPro" id="IPR001343">
    <property type="entry name" value="Hemolysn_Ca-bd"/>
</dbReference>
<feature type="region of interest" description="Disordered" evidence="3">
    <location>
        <begin position="21"/>
        <end position="43"/>
    </location>
</feature>
<dbReference type="PANTHER" id="PTHR38340:SF1">
    <property type="entry name" value="S-LAYER PROTEIN"/>
    <property type="match status" value="1"/>
</dbReference>
<keyword evidence="2" id="KW-0964">Secreted</keyword>
<protein>
    <recommendedName>
        <fullName evidence="6">Calcium-binding protein</fullName>
    </recommendedName>
</protein>
<sequence>MGGVAPPGSGVTIPNLHLQRIGGQHSSPYGGTPEGSAKDGRTWPADVRATSRAGDAGRNTVWVIRIPGDEAEDQVRSRKIYPILAAGIMVMGGFAGAGSASAAVPCTIGPNVTQTDTAVFGSGGNDTIDCTSANPGKTVHGNGGNDTITGTAYNDTINGDAGDDTLTGGVGDDILNGDLGTDTLNGSAGNDTLRGPGTDLAQDTLNGGGNTDSCGPVGVPPDLRSGCES</sequence>
<evidence type="ECO:0008006" key="6">
    <source>
        <dbReference type="Google" id="ProtNLM"/>
    </source>
</evidence>
<accession>A0ABU0X3S2</accession>
<reference evidence="4 5" key="1">
    <citation type="submission" date="2017-06" db="EMBL/GenBank/DDBJ databases">
        <title>Cultured bacterium strain Saccharothrix yanglingensis Hhs.015.</title>
        <authorList>
            <person name="Xia Y."/>
        </authorList>
    </citation>
    <scope>NUCLEOTIDE SEQUENCE [LARGE SCALE GENOMIC DNA]</scope>
    <source>
        <strain evidence="4 5">Hhs.015</strain>
    </source>
</reference>
<dbReference type="Proteomes" id="UP001225605">
    <property type="component" value="Unassembled WGS sequence"/>
</dbReference>